<feature type="region of interest" description="Disordered" evidence="1">
    <location>
        <begin position="1"/>
        <end position="52"/>
    </location>
</feature>
<sequence length="290" mass="30323">MDTVPDRAARAADRGGEAGSPAAMPRAGGAAGFHTRRSAAIAPRPPRPRTRAAGLRERLGRAVLRWLEAAATWIVLRGAHPDAAARRSGRCAATGPGLTTEPDPPPMTLGHGCPGPRIPVVAPAAGREAGGPADLRRQACVLGEDAHAAALVRRLIAHGARTHVTAATAEDHARLQAEGAVPHRLADLPALAPRLDLVVSTDLTSFVDGRILARLPDRAVIVDLAPLPGSVDFETARRLGRRVTWRPGPPARPGHTAEADERAAELWAAEVWTALGPLVSARPFEETPAA</sequence>
<reference evidence="2" key="2">
    <citation type="submission" date="2023-02" db="EMBL/GenBank/DDBJ databases">
        <authorList>
            <person name="Rayyan A."/>
            <person name="Meyer T."/>
            <person name="Kyndt J.A."/>
        </authorList>
    </citation>
    <scope>NUCLEOTIDE SEQUENCE</scope>
    <source>
        <strain evidence="2">DSM 9987</strain>
    </source>
</reference>
<comment type="caution">
    <text evidence="2">The sequence shown here is derived from an EMBL/GenBank/DDBJ whole genome shotgun (WGS) entry which is preliminary data.</text>
</comment>
<proteinExistence type="predicted"/>
<dbReference type="InterPro" id="IPR036291">
    <property type="entry name" value="NAD(P)-bd_dom_sf"/>
</dbReference>
<evidence type="ECO:0000313" key="2">
    <source>
        <dbReference type="EMBL" id="MDC7787201.1"/>
    </source>
</evidence>
<dbReference type="SUPFAM" id="SSF51735">
    <property type="entry name" value="NAD(P)-binding Rossmann-fold domains"/>
    <property type="match status" value="1"/>
</dbReference>
<evidence type="ECO:0000256" key="1">
    <source>
        <dbReference type="SAM" id="MobiDB-lite"/>
    </source>
</evidence>
<feature type="region of interest" description="Disordered" evidence="1">
    <location>
        <begin position="87"/>
        <end position="106"/>
    </location>
</feature>
<dbReference type="Proteomes" id="UP001165652">
    <property type="component" value="Unassembled WGS sequence"/>
</dbReference>
<name>A0ABT5JBY4_RHOTP</name>
<dbReference type="EMBL" id="JAQQLI010000024">
    <property type="protein sequence ID" value="MDC7787201.1"/>
    <property type="molecule type" value="Genomic_DNA"/>
</dbReference>
<protein>
    <recommendedName>
        <fullName evidence="4">Quinate/shikimate 5-dehydrogenase/glutamyl-tRNA reductase domain-containing protein</fullName>
    </recommendedName>
</protein>
<feature type="compositionally biased region" description="Basic and acidic residues" evidence="1">
    <location>
        <begin position="1"/>
        <end position="16"/>
    </location>
</feature>
<keyword evidence="3" id="KW-1185">Reference proteome</keyword>
<reference evidence="2" key="1">
    <citation type="journal article" date="2023" name="Microbiol Resour">
        <title>Genome Sequences of Rhodoplanes serenus and Two Thermotolerant Strains, Rhodoplanes tepidamans and 'Rhodoplanes cryptolactis,' Further Refine the Genus.</title>
        <authorList>
            <person name="Rayyan A.A."/>
            <person name="Kyndt J.A."/>
        </authorList>
    </citation>
    <scope>NUCLEOTIDE SEQUENCE</scope>
    <source>
        <strain evidence="2">DSM 9987</strain>
    </source>
</reference>
<evidence type="ECO:0000313" key="3">
    <source>
        <dbReference type="Proteomes" id="UP001165652"/>
    </source>
</evidence>
<organism evidence="2 3">
    <name type="scientific">Rhodoplanes tepidamans</name>
    <name type="common">Rhodoplanes cryptolactis</name>
    <dbReference type="NCBI Taxonomy" id="200616"/>
    <lineage>
        <taxon>Bacteria</taxon>
        <taxon>Pseudomonadati</taxon>
        <taxon>Pseudomonadota</taxon>
        <taxon>Alphaproteobacteria</taxon>
        <taxon>Hyphomicrobiales</taxon>
        <taxon>Nitrobacteraceae</taxon>
        <taxon>Rhodoplanes</taxon>
    </lineage>
</organism>
<dbReference type="RefSeq" id="WP_272778041.1">
    <property type="nucleotide sequence ID" value="NZ_JAQQLI010000024.1"/>
</dbReference>
<dbReference type="Gene3D" id="3.40.50.720">
    <property type="entry name" value="NAD(P)-binding Rossmann-like Domain"/>
    <property type="match status" value="1"/>
</dbReference>
<accession>A0ABT5JBY4</accession>
<gene>
    <name evidence="2" type="ORF">PQJ73_16030</name>
</gene>
<evidence type="ECO:0008006" key="4">
    <source>
        <dbReference type="Google" id="ProtNLM"/>
    </source>
</evidence>
<feature type="compositionally biased region" description="Low complexity" evidence="1">
    <location>
        <begin position="19"/>
        <end position="28"/>
    </location>
</feature>